<dbReference type="Pfam" id="PF13585">
    <property type="entry name" value="CHU_C"/>
    <property type="match status" value="1"/>
</dbReference>
<sequence>MSSNFDFSSTPTIYNYWLFSYYPTPIPNETVPKTTWSAGNGGSTNMTFSQPVTNPVLLIASLGQTGQRVTLGFSLPYVVLYDGGAMSYDNSTSITGEEGYAIIMFPGNSKNVVITSTTPEDYTNITWGLSLPAFPVNITETASSCGSTTVTASGGTSYIWNGGDNRYSATNTFHTNGQYIVTAKNADGCSVSVSKQIDVHVSPTVTVKGNLTGCGSVTATASVDNAVSYQWNGGNTPNSASNTFRASGRYTVIVTDMYQCQATRWIDVIVNKPVVPVINITASPSGQICSGIPVTYSASISNGGDSPELSWLKNGTPVGAGKTYTATDLASGDKIECALASHIPCAVPARLISNSIIADVNATPTITISQRFVIDGRSSSVQLNPVVNGNIASYLWTPAEGLSNPNIPDPIASPRFTTDYTLTVVSAAGCQATAPVRVLVLKDIMIPNTFTPNGDGVNDTWEITNLADFPKATIDIYNRYGASIYHSIGYVRPWNGIYNGKELPAGTYYYLINLKDQVHGAKSGWVTILR</sequence>
<comment type="caution">
    <text evidence="1">The sequence shown here is derived from an EMBL/GenBank/DDBJ whole genome shotgun (WGS) entry which is preliminary data.</text>
</comment>
<protein>
    <recommendedName>
        <fullName evidence="3">Ig-like domain-containing protein</fullName>
    </recommendedName>
</protein>
<gene>
    <name evidence="1" type="ORF">GCM10022210_42400</name>
</gene>
<organism evidence="1 2">
    <name type="scientific">Mucilaginibacter dorajii</name>
    <dbReference type="NCBI Taxonomy" id="692994"/>
    <lineage>
        <taxon>Bacteria</taxon>
        <taxon>Pseudomonadati</taxon>
        <taxon>Bacteroidota</taxon>
        <taxon>Sphingobacteriia</taxon>
        <taxon>Sphingobacteriales</taxon>
        <taxon>Sphingobacteriaceae</taxon>
        <taxon>Mucilaginibacter</taxon>
    </lineage>
</organism>
<dbReference type="InterPro" id="IPR026341">
    <property type="entry name" value="T9SS_type_B"/>
</dbReference>
<dbReference type="EMBL" id="BAAAZC010000029">
    <property type="protein sequence ID" value="GAA3985690.1"/>
    <property type="molecule type" value="Genomic_DNA"/>
</dbReference>
<dbReference type="RefSeq" id="WP_259089258.1">
    <property type="nucleotide sequence ID" value="NZ_JANTYS010000005.1"/>
</dbReference>
<name>A0ABP7QNU2_9SPHI</name>
<evidence type="ECO:0008006" key="3">
    <source>
        <dbReference type="Google" id="ProtNLM"/>
    </source>
</evidence>
<proteinExistence type="predicted"/>
<evidence type="ECO:0000313" key="2">
    <source>
        <dbReference type="Proteomes" id="UP001500742"/>
    </source>
</evidence>
<dbReference type="Proteomes" id="UP001500742">
    <property type="component" value="Unassembled WGS sequence"/>
</dbReference>
<reference evidence="2" key="1">
    <citation type="journal article" date="2019" name="Int. J. Syst. Evol. Microbiol.">
        <title>The Global Catalogue of Microorganisms (GCM) 10K type strain sequencing project: providing services to taxonomists for standard genome sequencing and annotation.</title>
        <authorList>
            <consortium name="The Broad Institute Genomics Platform"/>
            <consortium name="The Broad Institute Genome Sequencing Center for Infectious Disease"/>
            <person name="Wu L."/>
            <person name="Ma J."/>
        </authorList>
    </citation>
    <scope>NUCLEOTIDE SEQUENCE [LARGE SCALE GENOMIC DNA]</scope>
    <source>
        <strain evidence="2">JCM 16601</strain>
    </source>
</reference>
<accession>A0ABP7QNU2</accession>
<evidence type="ECO:0000313" key="1">
    <source>
        <dbReference type="EMBL" id="GAA3985690.1"/>
    </source>
</evidence>
<dbReference type="NCBIfam" id="TIGR04131">
    <property type="entry name" value="Bac_Flav_CTERM"/>
    <property type="match status" value="1"/>
</dbReference>
<keyword evidence="2" id="KW-1185">Reference proteome</keyword>